<organism evidence="1 2">
    <name type="scientific">Moraxella caviae</name>
    <dbReference type="NCBI Taxonomy" id="34060"/>
    <lineage>
        <taxon>Bacteria</taxon>
        <taxon>Pseudomonadati</taxon>
        <taxon>Pseudomonadota</taxon>
        <taxon>Gammaproteobacteria</taxon>
        <taxon>Moraxellales</taxon>
        <taxon>Moraxellaceae</taxon>
        <taxon>Moraxella</taxon>
    </lineage>
</organism>
<evidence type="ECO:0000313" key="2">
    <source>
        <dbReference type="Proteomes" id="UP000255279"/>
    </source>
</evidence>
<dbReference type="RefSeq" id="WP_158078952.1">
    <property type="nucleotide sequence ID" value="NZ_MUXU01000048.1"/>
</dbReference>
<accession>A0A378R6F1</accession>
<dbReference type="Proteomes" id="UP000255279">
    <property type="component" value="Unassembled WGS sequence"/>
</dbReference>
<dbReference type="AlphaFoldDB" id="A0A378R6F1"/>
<sequence>MEQQNNLCANQVLTEYAKLRLQQSQLEFARGDFEIFDSLDELNRAATEFVCKLSEAE</sequence>
<proteinExistence type="predicted"/>
<dbReference type="EMBL" id="UGQE01000002">
    <property type="protein sequence ID" value="STZ13704.1"/>
    <property type="molecule type" value="Genomic_DNA"/>
</dbReference>
<gene>
    <name evidence="1" type="ORF">NCTC10293_01282</name>
</gene>
<protein>
    <submittedName>
        <fullName evidence="1">Uncharacterized protein</fullName>
    </submittedName>
</protein>
<evidence type="ECO:0000313" key="1">
    <source>
        <dbReference type="EMBL" id="STZ13704.1"/>
    </source>
</evidence>
<reference evidence="1 2" key="1">
    <citation type="submission" date="2018-06" db="EMBL/GenBank/DDBJ databases">
        <authorList>
            <consortium name="Pathogen Informatics"/>
            <person name="Doyle S."/>
        </authorList>
    </citation>
    <scope>NUCLEOTIDE SEQUENCE [LARGE SCALE GENOMIC DNA]</scope>
    <source>
        <strain evidence="1 2">NCTC10293</strain>
    </source>
</reference>
<name>A0A378R6F1_9GAMM</name>